<protein>
    <submittedName>
        <fullName evidence="2">Asp23/Gls24 family envelope stress response protein</fullName>
    </submittedName>
</protein>
<evidence type="ECO:0000313" key="3">
    <source>
        <dbReference type="Proteomes" id="UP000823613"/>
    </source>
</evidence>
<comment type="caution">
    <text evidence="2">The sequence shown here is derived from an EMBL/GenBank/DDBJ whole genome shotgun (WGS) entry which is preliminary data.</text>
</comment>
<comment type="similarity">
    <text evidence="1">Belongs to the asp23 family.</text>
</comment>
<sequence length="119" mass="13374">MSDEIKNLKNIQIQVSTKDIAELVGEVCSSSYGVLGLTKVKNLRSQLVTLLNKDNYIEGILISKIKSKYVIDVHVIVAYGVKISEVVNELRKGIAYNLNKKYGPVFSKVNIYVEELRDL</sequence>
<dbReference type="InterPro" id="IPR005531">
    <property type="entry name" value="Asp23"/>
</dbReference>
<name>A0A9D9DHX2_9BACL</name>
<dbReference type="Proteomes" id="UP000823613">
    <property type="component" value="Unassembled WGS sequence"/>
</dbReference>
<dbReference type="PANTHER" id="PTHR34297">
    <property type="entry name" value="HYPOTHETICAL CYTOSOLIC PROTEIN-RELATED"/>
    <property type="match status" value="1"/>
</dbReference>
<dbReference type="Pfam" id="PF03780">
    <property type="entry name" value="Asp23"/>
    <property type="match status" value="1"/>
</dbReference>
<proteinExistence type="inferred from homology"/>
<dbReference type="PANTHER" id="PTHR34297:SF2">
    <property type="entry name" value="ASP23_GLS24 FAMILY ENVELOPE STRESS RESPONSE PROTEIN"/>
    <property type="match status" value="1"/>
</dbReference>
<evidence type="ECO:0000313" key="2">
    <source>
        <dbReference type="EMBL" id="MBO8427033.1"/>
    </source>
</evidence>
<accession>A0A9D9DHX2</accession>
<dbReference type="EMBL" id="JADIMY010000010">
    <property type="protein sequence ID" value="MBO8427033.1"/>
    <property type="molecule type" value="Genomic_DNA"/>
</dbReference>
<reference evidence="2" key="2">
    <citation type="journal article" date="2021" name="PeerJ">
        <title>Extensive microbial diversity within the chicken gut microbiome revealed by metagenomics and culture.</title>
        <authorList>
            <person name="Gilroy R."/>
            <person name="Ravi A."/>
            <person name="Getino M."/>
            <person name="Pursley I."/>
            <person name="Horton D.L."/>
            <person name="Alikhan N.F."/>
            <person name="Baker D."/>
            <person name="Gharbi K."/>
            <person name="Hall N."/>
            <person name="Watson M."/>
            <person name="Adriaenssens E.M."/>
            <person name="Foster-Nyarko E."/>
            <person name="Jarju S."/>
            <person name="Secka A."/>
            <person name="Antonio M."/>
            <person name="Oren A."/>
            <person name="Chaudhuri R.R."/>
            <person name="La Ragione R."/>
            <person name="Hildebrand F."/>
            <person name="Pallen M.J."/>
        </authorList>
    </citation>
    <scope>NUCLEOTIDE SEQUENCE</scope>
    <source>
        <strain evidence="2">11159</strain>
    </source>
</reference>
<gene>
    <name evidence="2" type="ORF">IAC58_00515</name>
</gene>
<reference evidence="2" key="1">
    <citation type="submission" date="2020-10" db="EMBL/GenBank/DDBJ databases">
        <authorList>
            <person name="Gilroy R."/>
        </authorList>
    </citation>
    <scope>NUCLEOTIDE SEQUENCE</scope>
    <source>
        <strain evidence="2">11159</strain>
    </source>
</reference>
<organism evidence="2 3">
    <name type="scientific">Candidatus Onthovivens merdipullorum</name>
    <dbReference type="NCBI Taxonomy" id="2840889"/>
    <lineage>
        <taxon>Bacteria</taxon>
        <taxon>Bacillati</taxon>
        <taxon>Bacillota</taxon>
        <taxon>Bacilli</taxon>
        <taxon>Bacillales</taxon>
        <taxon>Candidatus Onthovivens</taxon>
    </lineage>
</organism>
<dbReference type="AlphaFoldDB" id="A0A9D9DHX2"/>
<evidence type="ECO:0000256" key="1">
    <source>
        <dbReference type="ARBA" id="ARBA00005721"/>
    </source>
</evidence>